<keyword evidence="1" id="KW-0732">Signal</keyword>
<feature type="signal peptide" evidence="1">
    <location>
        <begin position="1"/>
        <end position="19"/>
    </location>
</feature>
<dbReference type="InterPro" id="IPR006693">
    <property type="entry name" value="AB_hydrolase_lipase"/>
</dbReference>
<dbReference type="OrthoDB" id="9974421at2759"/>
<dbReference type="OMA" id="PQASHRF"/>
<evidence type="ECO:0000313" key="4">
    <source>
        <dbReference type="Proteomes" id="UP000094527"/>
    </source>
</evidence>
<accession>A0A1D2MCB3</accession>
<dbReference type="AlphaFoldDB" id="A0A1D2MCB3"/>
<dbReference type="SUPFAM" id="SSF53474">
    <property type="entry name" value="alpha/beta-Hydrolases"/>
    <property type="match status" value="1"/>
</dbReference>
<dbReference type="EMBL" id="LJIJ01001902">
    <property type="protein sequence ID" value="ODM90579.1"/>
    <property type="molecule type" value="Genomic_DNA"/>
</dbReference>
<dbReference type="Gene3D" id="3.40.50.1820">
    <property type="entry name" value="alpha/beta hydrolase"/>
    <property type="match status" value="1"/>
</dbReference>
<keyword evidence="4" id="KW-1185">Reference proteome</keyword>
<dbReference type="PANTHER" id="PTHR11005">
    <property type="entry name" value="LYSOSOMAL ACID LIPASE-RELATED"/>
    <property type="match status" value="1"/>
</dbReference>
<sequence>MKPSLVGVVILGVCQLASSQRFSLLQRILPLRVCRTHQPLQINDTIDPFACQRELVAASNVKDPEADKSIIQISEENGYTIQSHNVTTSDGYILTIFRISGGRRSPPREGKPAVLVLHGWGNSCDSWIALPNDKNLAYLLADTGYDVWLGCHRGTSFSLGHTTLNSNTDIGFWDFSFHEMGLYDFPAMVDHVLLTSGNEKIFVIAHSQGAIAFLVAASEIPSINKKIRAAYLMAPGAYLGSSYEPFTSALLPILGIPIVGRLHNLLGGRFSLRDTSILTSALGIGRLAICQPKAIRCGICDVYTLAPYYFNRAQTNYVSYG</sequence>
<dbReference type="GO" id="GO:0006629">
    <property type="term" value="P:lipid metabolic process"/>
    <property type="evidence" value="ECO:0007669"/>
    <property type="project" value="InterPro"/>
</dbReference>
<organism evidence="3 4">
    <name type="scientific">Orchesella cincta</name>
    <name type="common">Springtail</name>
    <name type="synonym">Podura cincta</name>
    <dbReference type="NCBI Taxonomy" id="48709"/>
    <lineage>
        <taxon>Eukaryota</taxon>
        <taxon>Metazoa</taxon>
        <taxon>Ecdysozoa</taxon>
        <taxon>Arthropoda</taxon>
        <taxon>Hexapoda</taxon>
        <taxon>Collembola</taxon>
        <taxon>Entomobryomorpha</taxon>
        <taxon>Entomobryoidea</taxon>
        <taxon>Orchesellidae</taxon>
        <taxon>Orchesellinae</taxon>
        <taxon>Orchesella</taxon>
    </lineage>
</organism>
<name>A0A1D2MCB3_ORCCI</name>
<reference evidence="3 4" key="1">
    <citation type="journal article" date="2016" name="Genome Biol. Evol.">
        <title>Gene Family Evolution Reflects Adaptation to Soil Environmental Stressors in the Genome of the Collembolan Orchesella cincta.</title>
        <authorList>
            <person name="Faddeeva-Vakhrusheva A."/>
            <person name="Derks M.F."/>
            <person name="Anvar S.Y."/>
            <person name="Agamennone V."/>
            <person name="Suring W."/>
            <person name="Smit S."/>
            <person name="van Straalen N.M."/>
            <person name="Roelofs D."/>
        </authorList>
    </citation>
    <scope>NUCLEOTIDE SEQUENCE [LARGE SCALE GENOMIC DNA]</scope>
    <source>
        <tissue evidence="3">Mixed pool</tissue>
    </source>
</reference>
<evidence type="ECO:0000259" key="2">
    <source>
        <dbReference type="Pfam" id="PF04083"/>
    </source>
</evidence>
<gene>
    <name evidence="3" type="ORF">Ocin01_16105</name>
</gene>
<dbReference type="Proteomes" id="UP000094527">
    <property type="component" value="Unassembled WGS sequence"/>
</dbReference>
<proteinExistence type="predicted"/>
<evidence type="ECO:0000256" key="1">
    <source>
        <dbReference type="SAM" id="SignalP"/>
    </source>
</evidence>
<protein>
    <submittedName>
        <fullName evidence="3">Lipase 3</fullName>
    </submittedName>
</protein>
<comment type="caution">
    <text evidence="3">The sequence shown here is derived from an EMBL/GenBank/DDBJ whole genome shotgun (WGS) entry which is preliminary data.</text>
</comment>
<dbReference type="InterPro" id="IPR029058">
    <property type="entry name" value="AB_hydrolase_fold"/>
</dbReference>
<dbReference type="Pfam" id="PF04083">
    <property type="entry name" value="Abhydro_lipase"/>
    <property type="match status" value="1"/>
</dbReference>
<dbReference type="STRING" id="48709.A0A1D2MCB3"/>
<feature type="chain" id="PRO_5008903810" evidence="1">
    <location>
        <begin position="20"/>
        <end position="321"/>
    </location>
</feature>
<feature type="domain" description="Partial AB-hydrolase lipase" evidence="2">
    <location>
        <begin position="71"/>
        <end position="129"/>
    </location>
</feature>
<evidence type="ECO:0000313" key="3">
    <source>
        <dbReference type="EMBL" id="ODM90579.1"/>
    </source>
</evidence>